<reference evidence="3 4" key="1">
    <citation type="submission" date="2016-11" db="EMBL/GenBank/DDBJ databases">
        <title>The macronuclear genome of Stentor coeruleus: a giant cell with tiny introns.</title>
        <authorList>
            <person name="Slabodnick M."/>
            <person name="Ruby J.G."/>
            <person name="Reiff S.B."/>
            <person name="Swart E.C."/>
            <person name="Gosai S."/>
            <person name="Prabakaran S."/>
            <person name="Witkowska E."/>
            <person name="Larue G.E."/>
            <person name="Fisher S."/>
            <person name="Freeman R.M."/>
            <person name="Gunawardena J."/>
            <person name="Chu W."/>
            <person name="Stover N.A."/>
            <person name="Gregory B.D."/>
            <person name="Nowacki M."/>
            <person name="Derisi J."/>
            <person name="Roy S.W."/>
            <person name="Marshall W.F."/>
            <person name="Sood P."/>
        </authorList>
    </citation>
    <scope>NUCLEOTIDE SEQUENCE [LARGE SCALE GENOMIC DNA]</scope>
    <source>
        <strain evidence="3">WM001</strain>
    </source>
</reference>
<evidence type="ECO:0000313" key="3">
    <source>
        <dbReference type="EMBL" id="OMJ77713.1"/>
    </source>
</evidence>
<dbReference type="Pfam" id="PF24681">
    <property type="entry name" value="Kelch_KLHDC2_KLHL20_DRC7"/>
    <property type="match status" value="2"/>
</dbReference>
<evidence type="ECO:0000256" key="1">
    <source>
        <dbReference type="ARBA" id="ARBA00022441"/>
    </source>
</evidence>
<organism evidence="3 4">
    <name type="scientific">Stentor coeruleus</name>
    <dbReference type="NCBI Taxonomy" id="5963"/>
    <lineage>
        <taxon>Eukaryota</taxon>
        <taxon>Sar</taxon>
        <taxon>Alveolata</taxon>
        <taxon>Ciliophora</taxon>
        <taxon>Postciliodesmatophora</taxon>
        <taxon>Heterotrichea</taxon>
        <taxon>Heterotrichida</taxon>
        <taxon>Stentoridae</taxon>
        <taxon>Stentor</taxon>
    </lineage>
</organism>
<comment type="caution">
    <text evidence="3">The sequence shown here is derived from an EMBL/GenBank/DDBJ whole genome shotgun (WGS) entry which is preliminary data.</text>
</comment>
<dbReference type="InterPro" id="IPR015915">
    <property type="entry name" value="Kelch-typ_b-propeller"/>
</dbReference>
<keyword evidence="4" id="KW-1185">Reference proteome</keyword>
<evidence type="ECO:0000313" key="4">
    <source>
        <dbReference type="Proteomes" id="UP000187209"/>
    </source>
</evidence>
<gene>
    <name evidence="3" type="ORF">SteCoe_22616</name>
</gene>
<dbReference type="EMBL" id="MPUH01000560">
    <property type="protein sequence ID" value="OMJ77713.1"/>
    <property type="molecule type" value="Genomic_DNA"/>
</dbReference>
<sequence length="782" mass="87948">MSRNELCQNSLVNSLTPAEKAKFIEILSGIESQKVELKDLHSNLLIGGSRKASHENLITDDYWDCKWTISHSIISGRKLSRWGCAAASIDNNLYLFGGRGSDSRTRNSFHILDLKTNQFSLFKTINTPKGREGHSMSAYKNLLIIYGGCEGGGNENEPFEDIWIVDIENKTWKKPNTIGKKPEAREGHAAGVIKNFMIIYGGSGVKSLLSNIHAFNLTNFEWKELDQVGVSMGARESMSSAIVNDIMYIFGGNISDHSSENDEYTDDFFSISLKNYTAYCKKITTDGPIPPKRLSHSLSNLNNKYLVLFGGESCGKALNDIWVYSIEKNIWQEIKPQNQISARMAHVCYCYKDNVLVYGGMTKDQTVKNDLAVLKFGRCEINMSNGSGVNPKRKITKILNVTARTAPVIHHQDREMLISICQQCGHSSTSCKFLTRFPLISYPVVNFYPRIQISAYAVDQMACQFQDPFAAMLRIVEVMNSLNAMFNVIGTANIRAGQFVKALHLDGVKDMMHGRGNDLDSEGHVGRVQNNVKSTGIVQVPILEISSKVELLPDQIAHLCSSVSAHSFLPAFFKLSDTAVIISRSKNFLTIALVHRSDLYIPLFFGVFDNSNNPIYPSKELIYPNIVNVYSNSHLQSGDVFKHPYGTSIFLYPKDLEVITGDILYQGNSFSHLVSKLKGVQYIVAGSLIKRDKHDKEKVANKPFFYKTSTNIFSVLVYVKKKLVYWEFKKNDKGKRAREDCIVVKLDEEDYVSQVTGQLIWNLQTLNLFSDLYSPTKKRLTE</sequence>
<dbReference type="AlphaFoldDB" id="A0A1R2BLK4"/>
<dbReference type="PANTHER" id="PTHR46093">
    <property type="entry name" value="ACYL-COA-BINDING DOMAIN-CONTAINING PROTEIN 5"/>
    <property type="match status" value="1"/>
</dbReference>
<keyword evidence="2" id="KW-0677">Repeat</keyword>
<dbReference type="InterPro" id="IPR011043">
    <property type="entry name" value="Gal_Oxase/kelch_b-propeller"/>
</dbReference>
<dbReference type="SUPFAM" id="SSF50965">
    <property type="entry name" value="Galactose oxidase, central domain"/>
    <property type="match status" value="1"/>
</dbReference>
<dbReference type="Gene3D" id="2.120.10.80">
    <property type="entry name" value="Kelch-type beta propeller"/>
    <property type="match status" value="2"/>
</dbReference>
<evidence type="ECO:0000256" key="2">
    <source>
        <dbReference type="ARBA" id="ARBA00022737"/>
    </source>
</evidence>
<name>A0A1R2BLK4_9CILI</name>
<dbReference type="Proteomes" id="UP000187209">
    <property type="component" value="Unassembled WGS sequence"/>
</dbReference>
<proteinExistence type="predicted"/>
<dbReference type="OrthoDB" id="45365at2759"/>
<protein>
    <submittedName>
        <fullName evidence="3">Uncharacterized protein</fullName>
    </submittedName>
</protein>
<keyword evidence="1" id="KW-0880">Kelch repeat</keyword>
<dbReference type="PANTHER" id="PTHR46093:SF3">
    <property type="entry name" value="ACYL-COA-BINDING DOMAIN-CONTAINING PROTEIN 4"/>
    <property type="match status" value="1"/>
</dbReference>
<accession>A0A1R2BLK4</accession>